<name>A0ABT3GVT6_9RHOB</name>
<feature type="domain" description="Type II secretion system protein GspF" evidence="8">
    <location>
        <begin position="67"/>
        <end position="190"/>
    </location>
</feature>
<dbReference type="PRINTS" id="PR00812">
    <property type="entry name" value="BCTERIALGSPF"/>
</dbReference>
<feature type="transmembrane region" description="Helical" evidence="7">
    <location>
        <begin position="373"/>
        <end position="394"/>
    </location>
</feature>
<protein>
    <submittedName>
        <fullName evidence="9">Type II secretion system F family protein</fullName>
    </submittedName>
</protein>
<evidence type="ECO:0000259" key="8">
    <source>
        <dbReference type="Pfam" id="PF00482"/>
    </source>
</evidence>
<comment type="subcellular location">
    <subcellularLocation>
        <location evidence="1">Cell membrane</location>
        <topology evidence="1">Multi-pass membrane protein</topology>
    </subcellularLocation>
</comment>
<dbReference type="EMBL" id="JAPDFL010000001">
    <property type="protein sequence ID" value="MCW1931668.1"/>
    <property type="molecule type" value="Genomic_DNA"/>
</dbReference>
<proteinExistence type="inferred from homology"/>
<dbReference type="Pfam" id="PF00482">
    <property type="entry name" value="T2SSF"/>
    <property type="match status" value="2"/>
</dbReference>
<evidence type="ECO:0000256" key="3">
    <source>
        <dbReference type="ARBA" id="ARBA00022475"/>
    </source>
</evidence>
<dbReference type="Gene3D" id="1.20.81.30">
    <property type="entry name" value="Type II secretion system (T2SS), domain F"/>
    <property type="match status" value="2"/>
</dbReference>
<reference evidence="9 10" key="1">
    <citation type="submission" date="2022-10" db="EMBL/GenBank/DDBJ databases">
        <title>Pararhodobacter sp. nov., isolated from marine algae.</title>
        <authorList>
            <person name="Choi B.J."/>
            <person name="Kim J.M."/>
            <person name="Lee J.K."/>
            <person name="Choi D.G."/>
            <person name="Jeon C.O."/>
        </authorList>
    </citation>
    <scope>NUCLEOTIDE SEQUENCE [LARGE SCALE GENOMIC DNA]</scope>
    <source>
        <strain evidence="9 10">ZQ420</strain>
    </source>
</reference>
<evidence type="ECO:0000256" key="2">
    <source>
        <dbReference type="ARBA" id="ARBA00005745"/>
    </source>
</evidence>
<evidence type="ECO:0000313" key="10">
    <source>
        <dbReference type="Proteomes" id="UP001208938"/>
    </source>
</evidence>
<comment type="similarity">
    <text evidence="2">Belongs to the GSP F family.</text>
</comment>
<sequence>MKTFAYTAYTPDGKRKRGVVVAEDESDASLRVVELGLMPATLDAQAGTPTKARKRERRIDRDLLSVFTRQMAVLLGAGLSADAALEAVQGAAGAARIERLAAEARAGLLQGDSMADALTRAGGALPAWYAAAVRAGEQSGDLAVVFNTLAEHLETSAGDRAAITSALVYPAFVTVVAIVVCAILMTTVAPEIIAMFEESGRPLPPLTVTVMGIVDAIRDHWLALLALLGLVIAAIIAVNRTPSLRDRRDTLLLRLPLIGRFLRMAAAAQYLRTLAVVINSRLPLTEALRFSAGVLDITRYRAVAEEAGEALKRGESLSQALARLPFLNPVARQLVQAGEASARLGPMTERAAVLAESWLRTERKRVSVIIEPASMVIVGGMVLTIVLAILLPIFDMQALVTG</sequence>
<feature type="transmembrane region" description="Helical" evidence="7">
    <location>
        <begin position="220"/>
        <end position="238"/>
    </location>
</feature>
<evidence type="ECO:0000256" key="4">
    <source>
        <dbReference type="ARBA" id="ARBA00022692"/>
    </source>
</evidence>
<evidence type="ECO:0000256" key="6">
    <source>
        <dbReference type="ARBA" id="ARBA00023136"/>
    </source>
</evidence>
<dbReference type="PANTHER" id="PTHR30012">
    <property type="entry name" value="GENERAL SECRETION PATHWAY PROTEIN"/>
    <property type="match status" value="1"/>
</dbReference>
<dbReference type="InterPro" id="IPR003004">
    <property type="entry name" value="GspF/PilC"/>
</dbReference>
<keyword evidence="5 7" id="KW-1133">Transmembrane helix</keyword>
<keyword evidence="6 7" id="KW-0472">Membrane</keyword>
<dbReference type="InterPro" id="IPR018076">
    <property type="entry name" value="T2SS_GspF_dom"/>
</dbReference>
<accession>A0ABT3GVT6</accession>
<feature type="transmembrane region" description="Helical" evidence="7">
    <location>
        <begin position="166"/>
        <end position="189"/>
    </location>
</feature>
<evidence type="ECO:0000256" key="7">
    <source>
        <dbReference type="SAM" id="Phobius"/>
    </source>
</evidence>
<dbReference type="PANTHER" id="PTHR30012:SF0">
    <property type="entry name" value="TYPE II SECRETION SYSTEM PROTEIN F-RELATED"/>
    <property type="match status" value="1"/>
</dbReference>
<gene>
    <name evidence="9" type="ORF">OKW52_05180</name>
</gene>
<keyword evidence="10" id="KW-1185">Reference proteome</keyword>
<keyword evidence="3" id="KW-1003">Cell membrane</keyword>
<dbReference type="InterPro" id="IPR042094">
    <property type="entry name" value="T2SS_GspF_sf"/>
</dbReference>
<evidence type="ECO:0000256" key="5">
    <source>
        <dbReference type="ARBA" id="ARBA00022989"/>
    </source>
</evidence>
<organism evidence="9 10">
    <name type="scientific">Pararhodobacter zhoushanensis</name>
    <dbReference type="NCBI Taxonomy" id="2479545"/>
    <lineage>
        <taxon>Bacteria</taxon>
        <taxon>Pseudomonadati</taxon>
        <taxon>Pseudomonadota</taxon>
        <taxon>Alphaproteobacteria</taxon>
        <taxon>Rhodobacterales</taxon>
        <taxon>Paracoccaceae</taxon>
        <taxon>Pararhodobacter</taxon>
    </lineage>
</organism>
<dbReference type="Proteomes" id="UP001208938">
    <property type="component" value="Unassembled WGS sequence"/>
</dbReference>
<feature type="domain" description="Type II secretion system protein GspF" evidence="8">
    <location>
        <begin position="270"/>
        <end position="392"/>
    </location>
</feature>
<evidence type="ECO:0000313" key="9">
    <source>
        <dbReference type="EMBL" id="MCW1931668.1"/>
    </source>
</evidence>
<comment type="caution">
    <text evidence="9">The sequence shown here is derived from an EMBL/GenBank/DDBJ whole genome shotgun (WGS) entry which is preliminary data.</text>
</comment>
<keyword evidence="4 7" id="KW-0812">Transmembrane</keyword>
<dbReference type="RefSeq" id="WP_264504762.1">
    <property type="nucleotide sequence ID" value="NZ_JAPDFL010000001.1"/>
</dbReference>
<evidence type="ECO:0000256" key="1">
    <source>
        <dbReference type="ARBA" id="ARBA00004651"/>
    </source>
</evidence>